<evidence type="ECO:0000313" key="2">
    <source>
        <dbReference type="Proteomes" id="UP000013190"/>
    </source>
</evidence>
<evidence type="ECO:0008006" key="3">
    <source>
        <dbReference type="Google" id="ProtNLM"/>
    </source>
</evidence>
<dbReference type="EMBL" id="APOJ01000018">
    <property type="protein sequence ID" value="ENU27730.1"/>
    <property type="molecule type" value="Genomic_DNA"/>
</dbReference>
<proteinExistence type="predicted"/>
<accession>A0ABP2TZR9</accession>
<dbReference type="Proteomes" id="UP000013190">
    <property type="component" value="Unassembled WGS sequence"/>
</dbReference>
<gene>
    <name evidence="1" type="ORF">F992_01027</name>
</gene>
<evidence type="ECO:0000313" key="1">
    <source>
        <dbReference type="EMBL" id="ENU27730.1"/>
    </source>
</evidence>
<reference evidence="2" key="1">
    <citation type="submission" date="2013-02" db="EMBL/GenBank/DDBJ databases">
        <title>The Genome Sequence of Acinetobacter sp. NIPH 236.</title>
        <authorList>
            <consortium name="The Broad Institute Genome Sequencing Platform"/>
            <consortium name="The Broad Institute Genome Sequencing Center for Infectious Disease"/>
            <person name="Cerqueira G."/>
            <person name="Feldgarden M."/>
            <person name="Courvalin P."/>
            <person name="Perichon B."/>
            <person name="Grillot-Courvalin C."/>
            <person name="Clermont D."/>
            <person name="Rocha E."/>
            <person name="Yoon E.-J."/>
            <person name="Nemec A."/>
            <person name="Walker B."/>
            <person name="Young S.K."/>
            <person name="Zeng Q."/>
            <person name="Gargeya S."/>
            <person name="Fitzgerald M."/>
            <person name="Haas B."/>
            <person name="Abouelleil A."/>
            <person name="Alvarado L."/>
            <person name="Arachchi H.M."/>
            <person name="Berlin A.M."/>
            <person name="Chapman S.B."/>
            <person name="Dewar J."/>
            <person name="Goldberg J."/>
            <person name="Griggs A."/>
            <person name="Gujja S."/>
            <person name="Hansen M."/>
            <person name="Howarth C."/>
            <person name="Imamovic A."/>
            <person name="Larimer J."/>
            <person name="McCowan C."/>
            <person name="Murphy C."/>
            <person name="Neiman D."/>
            <person name="Pearson M."/>
            <person name="Priest M."/>
            <person name="Roberts A."/>
            <person name="Saif S."/>
            <person name="Shea T."/>
            <person name="Sisk P."/>
            <person name="Sykes S."/>
            <person name="Wortman J."/>
            <person name="Nusbaum C."/>
            <person name="Birren B."/>
        </authorList>
    </citation>
    <scope>NUCLEOTIDE SEQUENCE [LARGE SCALE GENOMIC DNA]</scope>
    <source>
        <strain evidence="2">NIPH 236</strain>
    </source>
</reference>
<keyword evidence="2" id="KW-1185">Reference proteome</keyword>
<organism evidence="1 2">
    <name type="scientific">Acinetobacter modestus</name>
    <dbReference type="NCBI Taxonomy" id="1776740"/>
    <lineage>
        <taxon>Bacteria</taxon>
        <taxon>Pseudomonadati</taxon>
        <taxon>Pseudomonadota</taxon>
        <taxon>Gammaproteobacteria</taxon>
        <taxon>Moraxellales</taxon>
        <taxon>Moraxellaceae</taxon>
        <taxon>Acinetobacter</taxon>
    </lineage>
</organism>
<protein>
    <recommendedName>
        <fullName evidence="3">SMI1/KNR4 family protein</fullName>
    </recommendedName>
</protein>
<dbReference type="GeneID" id="92834445"/>
<dbReference type="RefSeq" id="WP_004660429.1">
    <property type="nucleotide sequence ID" value="NZ_BMDV01000011.1"/>
</dbReference>
<name>A0ABP2TZR9_9GAMM</name>
<sequence length="169" mass="19705">MYQFPPLLSQLHQLEFDYENGNGIDFEHYENFLSEQETNDWLKSWTGNHEVDATHFLVFGQDGTGGYAAFWLVNKDKEILEQPIIFLGSEGEIGVVAKKFDDYLWLLAQTHGPYEAISYPENIKKINPTFLDFAKKYSKSEHKTVLEIIKDAKNAYPDFETWIESLIHY</sequence>
<reference evidence="1 2" key="2">
    <citation type="journal article" date="2016" name="Int. J. Syst. Evol. Microbiol.">
        <title>Taxonomy of haemolytic and/or proteolytic strains of the genus Acinetobacter with the proposal of Acinetobacter courvalinii sp. nov. (genomic species 14 sensu Bouvet &amp; Jeanjean), Acinetobacter dispersus sp. nov. (genomic species 17), Acinetobacter modestus sp. nov., Acinetobacter proteolyticus sp. nov. and Acinetobacter vivianii sp. nov.</title>
        <authorList>
            <person name="Nemec A."/>
            <person name="Radolfova-Krizova L."/>
            <person name="Maixnerova M."/>
            <person name="Vrestiakova E."/>
            <person name="Jezek P."/>
            <person name="Sedo O."/>
        </authorList>
    </citation>
    <scope>NUCLEOTIDE SEQUENCE [LARGE SCALE GENOMIC DNA]</scope>
    <source>
        <strain evidence="1 2">NIPH 236</strain>
    </source>
</reference>
<comment type="caution">
    <text evidence="1">The sequence shown here is derived from an EMBL/GenBank/DDBJ whole genome shotgun (WGS) entry which is preliminary data.</text>
</comment>